<dbReference type="InterPro" id="IPR036779">
    <property type="entry name" value="LysM_dom_sf"/>
</dbReference>
<dbReference type="AlphaFoldDB" id="A0A2S9H2M8"/>
<dbReference type="RefSeq" id="WP_105530563.1">
    <property type="nucleotide sequence ID" value="NZ_PUGF01000003.1"/>
</dbReference>
<dbReference type="Gene3D" id="2.60.120.1440">
    <property type="match status" value="1"/>
</dbReference>
<dbReference type="InterPro" id="IPR013783">
    <property type="entry name" value="Ig-like_fold"/>
</dbReference>
<feature type="signal peptide" evidence="1">
    <location>
        <begin position="1"/>
        <end position="23"/>
    </location>
</feature>
<name>A0A2S9H2M8_9BURK</name>
<dbReference type="PANTHER" id="PTHR38731:SF1">
    <property type="entry name" value="FECR PROTEIN DOMAIN-CONTAINING PROTEIN"/>
    <property type="match status" value="1"/>
</dbReference>
<keyword evidence="1" id="KW-0732">Signal</keyword>
<sequence length="553" mass="60251">MTIVTFKRFIFLFVLSISLSSYAQQPGDVVVGKSDITYYAKQGDTLISIAQTYTEKSSNWALLGKRNRIGNDRAIPIGTGIQIPFELLRELTIEAKVVAFSGEATLNNGSATSPITIGAIVREGMVVSTEKNGFATIELPDHSRISVPSNSQVKFSKLRATEYANSPKTELTLLTGRVESSVTSLKNNNGRFEVHSPLAIAGVRGTHFRVEATEHQVATEVLEGNVAVGQTVRPNAITLPAGKGDIVNAQKVGEAVALLPAPTLIGNYALQERILVQFKVVKMDEAKSYRAQIALDNKAENLIQEGVFTEPHFKFSDIADGNYFVRISAIDALGLEGFSNIIPFKLKARPEAPFNIQPKKKLRAEQVDFSWSEAADAAFYHLQIASDAEFQHLLQDHPKLSATHYSADQLPIGHFFWRVASISQKNGVDDHGPFGDVENVELLAPTKDLPPFKDSGGATMNLSWSAEPGQTFVLQMSDDAAFTHLILDQQLPAPEFNLPRPKPGIYFIRVKAIDADGYVGAFSGTQTITIFNLLTSSDGSPVHSLDGVVHIGF</sequence>
<protein>
    <submittedName>
        <fullName evidence="3">FecR protein</fullName>
    </submittedName>
</protein>
<feature type="chain" id="PRO_5015753335" evidence="1">
    <location>
        <begin position="24"/>
        <end position="553"/>
    </location>
</feature>
<feature type="domain" description="LysM" evidence="2">
    <location>
        <begin position="36"/>
        <end position="83"/>
    </location>
</feature>
<keyword evidence="4" id="KW-1185">Reference proteome</keyword>
<reference evidence="3 4" key="1">
    <citation type="submission" date="2018-02" db="EMBL/GenBank/DDBJ databases">
        <title>Solimicrobium silvestre gen. nov., sp. nov., isolated from alpine forest soil.</title>
        <authorList>
            <person name="Margesin R."/>
            <person name="Albuquerque L."/>
            <person name="Zhang D.-C."/>
            <person name="Froufe H.J.C."/>
            <person name="Severino R."/>
            <person name="Roxo I."/>
            <person name="Egas C."/>
            <person name="Da Costa M.S."/>
        </authorList>
    </citation>
    <scope>NUCLEOTIDE SEQUENCE [LARGE SCALE GENOMIC DNA]</scope>
    <source>
        <strain evidence="3 4">S20-91</strain>
    </source>
</reference>
<dbReference type="Pfam" id="PF01476">
    <property type="entry name" value="LysM"/>
    <property type="match status" value="1"/>
</dbReference>
<dbReference type="Proteomes" id="UP000237839">
    <property type="component" value="Unassembled WGS sequence"/>
</dbReference>
<dbReference type="CDD" id="cd00118">
    <property type="entry name" value="LysM"/>
    <property type="match status" value="1"/>
</dbReference>
<dbReference type="PROSITE" id="PS51782">
    <property type="entry name" value="LYSM"/>
    <property type="match status" value="1"/>
</dbReference>
<dbReference type="InterPro" id="IPR016930">
    <property type="entry name" value="UCP029644"/>
</dbReference>
<dbReference type="InterPro" id="IPR018392">
    <property type="entry name" value="LysM"/>
</dbReference>
<dbReference type="PANTHER" id="PTHR38731">
    <property type="entry name" value="LIPL45-RELATED LIPOPROTEIN-RELATED"/>
    <property type="match status" value="1"/>
</dbReference>
<proteinExistence type="predicted"/>
<comment type="caution">
    <text evidence="3">The sequence shown here is derived from an EMBL/GenBank/DDBJ whole genome shotgun (WGS) entry which is preliminary data.</text>
</comment>
<evidence type="ECO:0000313" key="4">
    <source>
        <dbReference type="Proteomes" id="UP000237839"/>
    </source>
</evidence>
<evidence type="ECO:0000256" key="1">
    <source>
        <dbReference type="SAM" id="SignalP"/>
    </source>
</evidence>
<organism evidence="3 4">
    <name type="scientific">Solimicrobium silvestre</name>
    <dbReference type="NCBI Taxonomy" id="2099400"/>
    <lineage>
        <taxon>Bacteria</taxon>
        <taxon>Pseudomonadati</taxon>
        <taxon>Pseudomonadota</taxon>
        <taxon>Betaproteobacteria</taxon>
        <taxon>Burkholderiales</taxon>
        <taxon>Oxalobacteraceae</taxon>
        <taxon>Solimicrobium</taxon>
    </lineage>
</organism>
<accession>A0A2S9H2M8</accession>
<dbReference type="Gene3D" id="3.10.350.10">
    <property type="entry name" value="LysM domain"/>
    <property type="match status" value="1"/>
</dbReference>
<gene>
    <name evidence="3" type="ORF">S2091_0852</name>
</gene>
<dbReference type="Gene3D" id="2.60.40.10">
    <property type="entry name" value="Immunoglobulins"/>
    <property type="match status" value="2"/>
</dbReference>
<dbReference type="EMBL" id="PUGF01000003">
    <property type="protein sequence ID" value="PRC94231.1"/>
    <property type="molecule type" value="Genomic_DNA"/>
</dbReference>
<evidence type="ECO:0000259" key="2">
    <source>
        <dbReference type="PROSITE" id="PS51782"/>
    </source>
</evidence>
<dbReference type="OrthoDB" id="9813091at2"/>
<dbReference type="Pfam" id="PF04773">
    <property type="entry name" value="FecR"/>
    <property type="match status" value="1"/>
</dbReference>
<dbReference type="InterPro" id="IPR006860">
    <property type="entry name" value="FecR"/>
</dbReference>
<dbReference type="PIRSF" id="PIRSF029644">
    <property type="entry name" value="UCP029644"/>
    <property type="match status" value="1"/>
</dbReference>
<evidence type="ECO:0000313" key="3">
    <source>
        <dbReference type="EMBL" id="PRC94231.1"/>
    </source>
</evidence>